<accession>A0A381QU58</accession>
<dbReference type="AlphaFoldDB" id="A0A381QU58"/>
<proteinExistence type="predicted"/>
<gene>
    <name evidence="1" type="ORF">METZ01_LOCUS35796</name>
</gene>
<reference evidence="1" key="1">
    <citation type="submission" date="2018-05" db="EMBL/GenBank/DDBJ databases">
        <authorList>
            <person name="Lanie J.A."/>
            <person name="Ng W.-L."/>
            <person name="Kazmierczak K.M."/>
            <person name="Andrzejewski T.M."/>
            <person name="Davidsen T.M."/>
            <person name="Wayne K.J."/>
            <person name="Tettelin H."/>
            <person name="Glass J.I."/>
            <person name="Rusch D."/>
            <person name="Podicherti R."/>
            <person name="Tsui H.-C.T."/>
            <person name="Winkler M.E."/>
        </authorList>
    </citation>
    <scope>NUCLEOTIDE SEQUENCE</scope>
</reference>
<protein>
    <submittedName>
        <fullName evidence="1">Uncharacterized protein</fullName>
    </submittedName>
</protein>
<organism evidence="1">
    <name type="scientific">marine metagenome</name>
    <dbReference type="NCBI Taxonomy" id="408172"/>
    <lineage>
        <taxon>unclassified sequences</taxon>
        <taxon>metagenomes</taxon>
        <taxon>ecological metagenomes</taxon>
    </lineage>
</organism>
<dbReference type="EMBL" id="UINC01001528">
    <property type="protein sequence ID" value="SUZ82942.1"/>
    <property type="molecule type" value="Genomic_DNA"/>
</dbReference>
<name>A0A381QU58_9ZZZZ</name>
<sequence length="33" mass="3509">MLSKLYFPGPVADMAAKTDKYIKASSGLPVPVI</sequence>
<evidence type="ECO:0000313" key="1">
    <source>
        <dbReference type="EMBL" id="SUZ82942.1"/>
    </source>
</evidence>